<evidence type="ECO:0000256" key="1">
    <source>
        <dbReference type="SAM" id="Phobius"/>
    </source>
</evidence>
<feature type="transmembrane region" description="Helical" evidence="1">
    <location>
        <begin position="39"/>
        <end position="56"/>
    </location>
</feature>
<accession>A0ABQ2MUA7</accession>
<proteinExistence type="predicted"/>
<keyword evidence="1" id="KW-1133">Transmembrane helix</keyword>
<feature type="transmembrane region" description="Helical" evidence="1">
    <location>
        <begin position="62"/>
        <end position="80"/>
    </location>
</feature>
<gene>
    <name evidence="2" type="ORF">GCM10012287_54940</name>
</gene>
<dbReference type="RefSeq" id="WP_189039903.1">
    <property type="nucleotide sequence ID" value="NZ_BMMP01000027.1"/>
</dbReference>
<reference evidence="3" key="1">
    <citation type="journal article" date="2019" name="Int. J. Syst. Evol. Microbiol.">
        <title>The Global Catalogue of Microorganisms (GCM) 10K type strain sequencing project: providing services to taxonomists for standard genome sequencing and annotation.</title>
        <authorList>
            <consortium name="The Broad Institute Genomics Platform"/>
            <consortium name="The Broad Institute Genome Sequencing Center for Infectious Disease"/>
            <person name="Wu L."/>
            <person name="Ma J."/>
        </authorList>
    </citation>
    <scope>NUCLEOTIDE SEQUENCE [LARGE SCALE GENOMIC DNA]</scope>
    <source>
        <strain evidence="3">CGMCC 4.7178</strain>
    </source>
</reference>
<keyword evidence="1" id="KW-0472">Membrane</keyword>
<dbReference type="Proteomes" id="UP000631535">
    <property type="component" value="Unassembled WGS sequence"/>
</dbReference>
<protein>
    <recommendedName>
        <fullName evidence="4">Transmembrane protein</fullName>
    </recommendedName>
</protein>
<evidence type="ECO:0008006" key="4">
    <source>
        <dbReference type="Google" id="ProtNLM"/>
    </source>
</evidence>
<evidence type="ECO:0000313" key="3">
    <source>
        <dbReference type="Proteomes" id="UP000631535"/>
    </source>
</evidence>
<comment type="caution">
    <text evidence="2">The sequence shown here is derived from an EMBL/GenBank/DDBJ whole genome shotgun (WGS) entry which is preliminary data.</text>
</comment>
<keyword evidence="1" id="KW-0812">Transmembrane</keyword>
<organism evidence="2 3">
    <name type="scientific">Streptomyces daqingensis</name>
    <dbReference type="NCBI Taxonomy" id="1472640"/>
    <lineage>
        <taxon>Bacteria</taxon>
        <taxon>Bacillati</taxon>
        <taxon>Actinomycetota</taxon>
        <taxon>Actinomycetes</taxon>
        <taxon>Kitasatosporales</taxon>
        <taxon>Streptomycetaceae</taxon>
        <taxon>Streptomyces</taxon>
    </lineage>
</organism>
<name>A0ABQ2MUA7_9ACTN</name>
<keyword evidence="3" id="KW-1185">Reference proteome</keyword>
<sequence>MKDATGTRPQEEFGDVERYALSLVEEGGARRPTRKAVRWMQIAACFVLFALGVLNTDWDDPSLFEYLHLGTMALIGWWLVKNHRDKSQTNRPRSAPGE</sequence>
<dbReference type="EMBL" id="BMMP01000027">
    <property type="protein sequence ID" value="GGO57939.1"/>
    <property type="molecule type" value="Genomic_DNA"/>
</dbReference>
<evidence type="ECO:0000313" key="2">
    <source>
        <dbReference type="EMBL" id="GGO57939.1"/>
    </source>
</evidence>